<dbReference type="InterPro" id="IPR007842">
    <property type="entry name" value="HEPN_dom"/>
</dbReference>
<evidence type="ECO:0000256" key="1">
    <source>
        <dbReference type="ARBA" id="ARBA00038248"/>
    </source>
</evidence>
<dbReference type="Proteomes" id="UP000600363">
    <property type="component" value="Unassembled WGS sequence"/>
</dbReference>
<name>A0A832RX69_9EURY</name>
<dbReference type="PANTHER" id="PTHR36565">
    <property type="entry name" value="UPF0332 PROTEIN TM_1000"/>
    <property type="match status" value="1"/>
</dbReference>
<accession>A0A832RX69</accession>
<dbReference type="EMBL" id="DUIH01000017">
    <property type="protein sequence ID" value="HIH70014.1"/>
    <property type="molecule type" value="Genomic_DNA"/>
</dbReference>
<dbReference type="AlphaFoldDB" id="A0A832RX69"/>
<evidence type="ECO:0000259" key="2">
    <source>
        <dbReference type="Pfam" id="PF05168"/>
    </source>
</evidence>
<dbReference type="PANTHER" id="PTHR36565:SF1">
    <property type="entry name" value="UPF0332 PROTEIN TM_1000"/>
    <property type="match status" value="1"/>
</dbReference>
<organism evidence="3 4">
    <name type="scientific">Methermicoccus shengliensis</name>
    <dbReference type="NCBI Taxonomy" id="660064"/>
    <lineage>
        <taxon>Archaea</taxon>
        <taxon>Methanobacteriati</taxon>
        <taxon>Methanobacteriota</taxon>
        <taxon>Stenosarchaea group</taxon>
        <taxon>Methanomicrobia</taxon>
        <taxon>Methanosarcinales</taxon>
        <taxon>Methermicoccaceae</taxon>
        <taxon>Methermicoccus</taxon>
    </lineage>
</organism>
<comment type="similarity">
    <text evidence="1">Belongs to the UPF0332 family.</text>
</comment>
<proteinExistence type="inferred from homology"/>
<sequence length="72" mass="8200">MTTAENALNIGDYDSCVSRSYYAMFFMGEAVLLTKNLSASSHKGVISLFGEHFVKTGIFEREIERRLMMRVK</sequence>
<reference evidence="3" key="1">
    <citation type="journal article" date="2020" name="bioRxiv">
        <title>A rank-normalized archaeal taxonomy based on genome phylogeny resolves widespread incomplete and uneven classifications.</title>
        <authorList>
            <person name="Rinke C."/>
            <person name="Chuvochina M."/>
            <person name="Mussig A.J."/>
            <person name="Chaumeil P.-A."/>
            <person name="Waite D.W."/>
            <person name="Whitman W.B."/>
            <person name="Parks D.H."/>
            <person name="Hugenholtz P."/>
        </authorList>
    </citation>
    <scope>NUCLEOTIDE SEQUENCE</scope>
    <source>
        <strain evidence="3">UBA12518</strain>
    </source>
</reference>
<evidence type="ECO:0000313" key="3">
    <source>
        <dbReference type="EMBL" id="HIH70014.1"/>
    </source>
</evidence>
<dbReference type="Pfam" id="PF05168">
    <property type="entry name" value="HEPN"/>
    <property type="match status" value="1"/>
</dbReference>
<comment type="caution">
    <text evidence="3">The sequence shown here is derived from an EMBL/GenBank/DDBJ whole genome shotgun (WGS) entry which is preliminary data.</text>
</comment>
<protein>
    <submittedName>
        <fullName evidence="3">HEPN domain-containing protein</fullName>
    </submittedName>
</protein>
<feature type="domain" description="HEPN" evidence="2">
    <location>
        <begin position="3"/>
        <end position="65"/>
    </location>
</feature>
<evidence type="ECO:0000313" key="4">
    <source>
        <dbReference type="Proteomes" id="UP000600363"/>
    </source>
</evidence>
<gene>
    <name evidence="3" type="ORF">HA299_05335</name>
</gene>
<dbReference type="Gene3D" id="1.20.120.330">
    <property type="entry name" value="Nucleotidyltransferases domain 2"/>
    <property type="match status" value="1"/>
</dbReference>
<dbReference type="InterPro" id="IPR052226">
    <property type="entry name" value="UPF0332_toxin"/>
</dbReference>